<dbReference type="InterPro" id="IPR006528">
    <property type="entry name" value="Phage_head_morphogenesis_dom"/>
</dbReference>
<evidence type="ECO:0000313" key="3">
    <source>
        <dbReference type="Proteomes" id="UP000325002"/>
    </source>
</evidence>
<comment type="caution">
    <text evidence="2">The sequence shown here is derived from an EMBL/GenBank/DDBJ whole genome shotgun (WGS) entry which is preliminary data.</text>
</comment>
<sequence>MKDAVEKAIANGETLSQFKKNLLPTLYQKGWSGKQIIKDDKTGEDVEVYIDAPHRLKTIYETNLRSAYMKGRFDRSYESDAHPYLMYRVGPSKVHRPEHLAFDGLILDKNDKFWLSHNPPNGWGCKCYTVAVSKERKERYEKEGIPSNSERMPLTIKIKAKTVSPKISYKTYINKRNGTISKVPGVCPHVASGVDPSFNFNQGNYSRDLVLFDDFMRKGKKDFPKRFEYIAETILRNEIKKEQFESFIEKAFANATCGQSPDNNSKNITAVGFISSAISKYLKNKIGIDIGESVTVGLEARLLNGIKAKRHALKNEALEKSDADYILKCLLYGDVYFQKN</sequence>
<evidence type="ECO:0000259" key="1">
    <source>
        <dbReference type="Pfam" id="PF04233"/>
    </source>
</evidence>
<feature type="non-terminal residue" evidence="2">
    <location>
        <position position="340"/>
    </location>
</feature>
<feature type="domain" description="Phage head morphogenesis" evidence="1">
    <location>
        <begin position="2"/>
        <end position="129"/>
    </location>
</feature>
<evidence type="ECO:0000313" key="2">
    <source>
        <dbReference type="EMBL" id="TXJ37221.1"/>
    </source>
</evidence>
<dbReference type="AlphaFoldDB" id="A0A5C8EJS5"/>
<reference evidence="2 3" key="1">
    <citation type="journal article" date="1992" name="Lakartidningen">
        <title>[Penicillin V and not amoxicillin is the first choice preparation in acute otitis].</title>
        <authorList>
            <person name="Kamme C."/>
            <person name="Lundgren K."/>
            <person name="Prellner K."/>
        </authorList>
    </citation>
    <scope>NUCLEOTIDE SEQUENCE [LARGE SCALE GENOMIC DNA]</scope>
    <source>
        <strain evidence="2 3">PC3997IV</strain>
    </source>
</reference>
<protein>
    <submittedName>
        <fullName evidence="2">F protein</fullName>
    </submittedName>
</protein>
<accession>A0A5C8EJS5</accession>
<dbReference type="Proteomes" id="UP000325002">
    <property type="component" value="Unassembled WGS sequence"/>
</dbReference>
<dbReference type="EMBL" id="SAYD01000019">
    <property type="protein sequence ID" value="TXJ37221.1"/>
    <property type="molecule type" value="Genomic_DNA"/>
</dbReference>
<organism evidence="2 3">
    <name type="scientific">Brachyspira aalborgi</name>
    <dbReference type="NCBI Taxonomy" id="29522"/>
    <lineage>
        <taxon>Bacteria</taxon>
        <taxon>Pseudomonadati</taxon>
        <taxon>Spirochaetota</taxon>
        <taxon>Spirochaetia</taxon>
        <taxon>Brachyspirales</taxon>
        <taxon>Brachyspiraceae</taxon>
        <taxon>Brachyspira</taxon>
    </lineage>
</organism>
<gene>
    <name evidence="2" type="ORF">EPJ81_08635</name>
</gene>
<name>A0A5C8EJS5_9SPIR</name>
<proteinExistence type="predicted"/>
<dbReference type="Pfam" id="PF04233">
    <property type="entry name" value="Phage_Mu_F"/>
    <property type="match status" value="1"/>
</dbReference>